<dbReference type="GO" id="GO:0000287">
    <property type="term" value="F:magnesium ion binding"/>
    <property type="evidence" value="ECO:0007669"/>
    <property type="project" value="UniProtKB-UniRule"/>
</dbReference>
<dbReference type="PROSITE" id="PS00301">
    <property type="entry name" value="G_TR_1"/>
    <property type="match status" value="1"/>
</dbReference>
<dbReference type="SUPFAM" id="SSF50465">
    <property type="entry name" value="EF-Tu/eEF-1alpha/eIF2-gamma C-terminal domain"/>
    <property type="match status" value="1"/>
</dbReference>
<dbReference type="CDD" id="cd03697">
    <property type="entry name" value="EFTU_II"/>
    <property type="match status" value="1"/>
</dbReference>
<dbReference type="GO" id="GO:0005829">
    <property type="term" value="C:cytosol"/>
    <property type="evidence" value="ECO:0007669"/>
    <property type="project" value="TreeGrafter"/>
</dbReference>
<dbReference type="CDD" id="cd01884">
    <property type="entry name" value="EF_Tu"/>
    <property type="match status" value="1"/>
</dbReference>
<dbReference type="InterPro" id="IPR031157">
    <property type="entry name" value="G_TR_CS"/>
</dbReference>
<dbReference type="NCBIfam" id="NF009372">
    <property type="entry name" value="PRK12735.1"/>
    <property type="match status" value="1"/>
</dbReference>
<dbReference type="InterPro" id="IPR027417">
    <property type="entry name" value="P-loop_NTPase"/>
</dbReference>
<proteinExistence type="inferred from homology"/>
<comment type="similarity">
    <text evidence="1 13">Belongs to the TRAFAC class translation factor GTPase superfamily. Classic translation factor GTPase family. EF-Tu/EF-1A subfamily.</text>
</comment>
<dbReference type="InterPro" id="IPR004160">
    <property type="entry name" value="Transl_elong_EFTu/EF1A_C"/>
</dbReference>
<evidence type="ECO:0000256" key="5">
    <source>
        <dbReference type="ARBA" id="ARBA00022801"/>
    </source>
</evidence>
<dbReference type="GO" id="GO:0005525">
    <property type="term" value="F:GTP binding"/>
    <property type="evidence" value="ECO:0007669"/>
    <property type="project" value="UniProtKB-UniRule"/>
</dbReference>
<evidence type="ECO:0000256" key="3">
    <source>
        <dbReference type="ARBA" id="ARBA00022741"/>
    </source>
</evidence>
<feature type="domain" description="Tr-type G" evidence="14">
    <location>
        <begin position="10"/>
        <end position="206"/>
    </location>
</feature>
<evidence type="ECO:0000256" key="6">
    <source>
        <dbReference type="ARBA" id="ARBA00022842"/>
    </source>
</evidence>
<dbReference type="Pfam" id="PF03144">
    <property type="entry name" value="GTP_EFTU_D2"/>
    <property type="match status" value="1"/>
</dbReference>
<dbReference type="PANTHER" id="PTHR43721">
    <property type="entry name" value="ELONGATION FACTOR TU-RELATED"/>
    <property type="match status" value="1"/>
</dbReference>
<comment type="function">
    <text evidence="13">GTP hydrolase that promotes the GTP-dependent binding of aminoacyl-tRNA to the A-site of ribosomes during protein biosynthesis.</text>
</comment>
<feature type="binding site" evidence="13">
    <location>
        <begin position="136"/>
        <end position="139"/>
    </location>
    <ligand>
        <name>GTP</name>
        <dbReference type="ChEBI" id="CHEBI:37565"/>
    </ligand>
</feature>
<keyword evidence="7 13" id="KW-0648">Protein biosynthesis</keyword>
<evidence type="ECO:0000313" key="16">
    <source>
        <dbReference type="Proteomes" id="UP000238954"/>
    </source>
</evidence>
<feature type="binding site" evidence="13">
    <location>
        <begin position="81"/>
        <end position="85"/>
    </location>
    <ligand>
        <name>GTP</name>
        <dbReference type="ChEBI" id="CHEBI:37565"/>
    </ligand>
</feature>
<comment type="subunit">
    <text evidence="11">Monomer. Heterotetramer composed of two EF-Ts.EF-Tu dimer complexes.</text>
</comment>
<evidence type="ECO:0000256" key="10">
    <source>
        <dbReference type="ARBA" id="ARBA00058140"/>
    </source>
</evidence>
<comment type="subcellular location">
    <subcellularLocation>
        <location evidence="13">Cytoplasm</location>
    </subcellularLocation>
</comment>
<dbReference type="InterPro" id="IPR009001">
    <property type="entry name" value="Transl_elong_EF1A/Init_IF2_C"/>
</dbReference>
<evidence type="ECO:0000256" key="9">
    <source>
        <dbReference type="ARBA" id="ARBA00029554"/>
    </source>
</evidence>
<reference evidence="16" key="1">
    <citation type="submission" date="2017-11" db="EMBL/GenBank/DDBJ databases">
        <title>The complete genome sequence of Sphingopyxis pomeranensis sp. nov. strain WS5A3p.</title>
        <authorList>
            <person name="Kaminski M.A."/>
        </authorList>
    </citation>
    <scope>NUCLEOTIDE SEQUENCE [LARGE SCALE GENOMIC DNA]</scope>
    <source>
        <strain evidence="16">WS5A3p</strain>
    </source>
</reference>
<dbReference type="InterPro" id="IPR041709">
    <property type="entry name" value="EF-Tu_GTP-bd"/>
</dbReference>
<dbReference type="NCBIfam" id="TIGR00485">
    <property type="entry name" value="EF-Tu"/>
    <property type="match status" value="1"/>
</dbReference>
<sequence length="396" mass="42800">MAKAKFERTKPHCNIGTIGHVDHGKTSLTAAITKVLAEQGGGTAVSFDNIDKAPEERERGITISTSHVEYETGARHYAHVDCPGHADYVKNMITGAAQMDGAILVVSAADGPMPQTKEHILLANQVGVPTMVVFLNKVDQLDDPELLELVEMEIREELSKRGFDGDNIPIIPGSALAALEGRDDNIGKEAILKLMAAVDEWIPQPERPLDKPFLMPIEDVFSISGRGTVVTGRVETGVVKVGEEVEIVGIKDTKKTVVTGVEMFRKLLDQGQAGDNIGALIRGVGREEVERGQVLAKPGSITPHTEFTSEVYVLSKDEGGRHTPFFANYRPQFYFRTTDVTGEVILPEGTEMVMPGDNVQLAVKLIAPIAMEQGLRFAIREGGRTVGAGVVATITK</sequence>
<dbReference type="Proteomes" id="UP000238954">
    <property type="component" value="Chromosome"/>
</dbReference>
<dbReference type="RefSeq" id="WP_105999103.1">
    <property type="nucleotide sequence ID" value="NZ_CM009578.1"/>
</dbReference>
<dbReference type="Gene3D" id="3.40.50.300">
    <property type="entry name" value="P-loop containing nucleotide triphosphate hydrolases"/>
    <property type="match status" value="1"/>
</dbReference>
<dbReference type="PROSITE" id="PS51722">
    <property type="entry name" value="G_TR_2"/>
    <property type="match status" value="1"/>
</dbReference>
<dbReference type="AlphaFoldDB" id="A0A2S8B9A0"/>
<comment type="function">
    <text evidence="10">May play an important regulatory role in cell growth and in the bacterial response to nutrient deprivation.</text>
</comment>
<dbReference type="EC" id="3.6.5.3" evidence="13"/>
<keyword evidence="8 13" id="KW-0342">GTP-binding</keyword>
<dbReference type="FunFam" id="3.40.50.300:FF:000003">
    <property type="entry name" value="Elongation factor Tu"/>
    <property type="match status" value="1"/>
</dbReference>
<evidence type="ECO:0000256" key="4">
    <source>
        <dbReference type="ARBA" id="ARBA00022768"/>
    </source>
</evidence>
<evidence type="ECO:0000256" key="11">
    <source>
        <dbReference type="ARBA" id="ARBA00063778"/>
    </source>
</evidence>
<organism evidence="15 16">
    <name type="scientific">Sphingopyxis lindanitolerans</name>
    <dbReference type="NCBI Taxonomy" id="2054227"/>
    <lineage>
        <taxon>Bacteria</taxon>
        <taxon>Pseudomonadati</taxon>
        <taxon>Pseudomonadota</taxon>
        <taxon>Alphaproteobacteria</taxon>
        <taxon>Sphingomonadales</taxon>
        <taxon>Sphingomonadaceae</taxon>
        <taxon>Sphingopyxis</taxon>
    </lineage>
</organism>
<dbReference type="Pfam" id="PF00009">
    <property type="entry name" value="GTP_EFTU"/>
    <property type="match status" value="1"/>
</dbReference>
<evidence type="ECO:0000256" key="12">
    <source>
        <dbReference type="ARBA" id="ARBA00064283"/>
    </source>
</evidence>
<feature type="binding site" evidence="13">
    <location>
        <begin position="19"/>
        <end position="26"/>
    </location>
    <ligand>
        <name>GTP</name>
        <dbReference type="ChEBI" id="CHEBI:37565"/>
    </ligand>
</feature>
<dbReference type="SUPFAM" id="SSF50447">
    <property type="entry name" value="Translation proteins"/>
    <property type="match status" value="1"/>
</dbReference>
<keyword evidence="13" id="KW-0963">Cytoplasm</keyword>
<dbReference type="InterPro" id="IPR033720">
    <property type="entry name" value="EFTU_2"/>
</dbReference>
<dbReference type="InterPro" id="IPR004541">
    <property type="entry name" value="Transl_elong_EFTu/EF1A_bac/org"/>
</dbReference>
<dbReference type="HAMAP" id="MF_00118_B">
    <property type="entry name" value="EF_Tu_B"/>
    <property type="match status" value="1"/>
</dbReference>
<gene>
    <name evidence="13 15" type="primary">tuf</name>
    <name evidence="15" type="ORF">CVO77_11060</name>
</gene>
<comment type="caution">
    <text evidence="15">The sequence shown here is derived from an EMBL/GenBank/DDBJ whole genome shotgun (WGS) entry which is preliminary data.</text>
</comment>
<protein>
    <recommendedName>
        <fullName evidence="9 13">Elongation factor Tu</fullName>
        <shortName evidence="13">EF-Tu</shortName>
        <ecNumber evidence="13">3.6.5.3</ecNumber>
    </recommendedName>
</protein>
<name>A0A2S8B9A0_9SPHN</name>
<keyword evidence="4 13" id="KW-0251">Elongation factor</keyword>
<evidence type="ECO:0000256" key="7">
    <source>
        <dbReference type="ARBA" id="ARBA00022917"/>
    </source>
</evidence>
<evidence type="ECO:0000256" key="8">
    <source>
        <dbReference type="ARBA" id="ARBA00023134"/>
    </source>
</evidence>
<evidence type="ECO:0000256" key="1">
    <source>
        <dbReference type="ARBA" id="ARBA00007249"/>
    </source>
</evidence>
<dbReference type="Gene3D" id="2.40.30.10">
    <property type="entry name" value="Translation factors"/>
    <property type="match status" value="2"/>
</dbReference>
<keyword evidence="3 13" id="KW-0547">Nucleotide-binding</keyword>
<dbReference type="FunFam" id="2.40.30.10:FF:000001">
    <property type="entry name" value="Elongation factor Tu"/>
    <property type="match status" value="1"/>
</dbReference>
<accession>A0A2S8B9A0</accession>
<comment type="catalytic activity">
    <reaction evidence="13">
        <text>GTP + H2O = GDP + phosphate + H(+)</text>
        <dbReference type="Rhea" id="RHEA:19669"/>
        <dbReference type="ChEBI" id="CHEBI:15377"/>
        <dbReference type="ChEBI" id="CHEBI:15378"/>
        <dbReference type="ChEBI" id="CHEBI:37565"/>
        <dbReference type="ChEBI" id="CHEBI:43474"/>
        <dbReference type="ChEBI" id="CHEBI:58189"/>
        <dbReference type="EC" id="3.6.5.3"/>
    </reaction>
</comment>
<dbReference type="InterPro" id="IPR000795">
    <property type="entry name" value="T_Tr_GTP-bd_dom"/>
</dbReference>
<feature type="binding site" evidence="13">
    <location>
        <position position="26"/>
    </location>
    <ligand>
        <name>Mg(2+)</name>
        <dbReference type="ChEBI" id="CHEBI:18420"/>
    </ligand>
</feature>
<dbReference type="InterPro" id="IPR050055">
    <property type="entry name" value="EF-Tu_GTPase"/>
</dbReference>
<keyword evidence="6 13" id="KW-0460">Magnesium</keyword>
<dbReference type="NCBIfam" id="NF000766">
    <property type="entry name" value="PRK00049.1"/>
    <property type="match status" value="1"/>
</dbReference>
<evidence type="ECO:0000256" key="2">
    <source>
        <dbReference type="ARBA" id="ARBA00022723"/>
    </source>
</evidence>
<keyword evidence="5 13" id="KW-0378">Hydrolase</keyword>
<dbReference type="GO" id="GO:0003924">
    <property type="term" value="F:GTPase activity"/>
    <property type="evidence" value="ECO:0007669"/>
    <property type="project" value="UniProtKB-UniRule"/>
</dbReference>
<evidence type="ECO:0000259" key="14">
    <source>
        <dbReference type="PROSITE" id="PS51722"/>
    </source>
</evidence>
<keyword evidence="2 13" id="KW-0479">Metal-binding</keyword>
<dbReference type="SUPFAM" id="SSF52540">
    <property type="entry name" value="P-loop containing nucleoside triphosphate hydrolases"/>
    <property type="match status" value="1"/>
</dbReference>
<dbReference type="InterPro" id="IPR009000">
    <property type="entry name" value="Transl_B-barrel_sf"/>
</dbReference>
<dbReference type="Pfam" id="PF03143">
    <property type="entry name" value="GTP_EFTU_D3"/>
    <property type="match status" value="1"/>
</dbReference>
<dbReference type="InterPro" id="IPR005225">
    <property type="entry name" value="Small_GTP-bd"/>
</dbReference>
<dbReference type="CDD" id="cd03707">
    <property type="entry name" value="EFTU_III"/>
    <property type="match status" value="1"/>
</dbReference>
<dbReference type="EMBL" id="PHFW01000002">
    <property type="protein sequence ID" value="PQM28938.1"/>
    <property type="molecule type" value="Genomic_DNA"/>
</dbReference>
<evidence type="ECO:0000313" key="15">
    <source>
        <dbReference type="EMBL" id="PQM28938.1"/>
    </source>
</evidence>
<keyword evidence="16" id="KW-1185">Reference proteome</keyword>
<dbReference type="OrthoDB" id="9804504at2"/>
<comment type="subunit">
    <text evidence="12">(Microbial infection) Upon infection by bacteriophage Qbeta, part of the viral RNA-dependent RNA polymerase complex, the other subunits are the viral replicase catalytic subunit (AC P14647), host ribosomal protein S1 and EF-Ts.</text>
</comment>
<dbReference type="NCBIfam" id="NF009373">
    <property type="entry name" value="PRK12736.1"/>
    <property type="match status" value="1"/>
</dbReference>
<dbReference type="PANTHER" id="PTHR43721:SF22">
    <property type="entry name" value="ELONGATION FACTOR TU, MITOCHONDRIAL"/>
    <property type="match status" value="1"/>
</dbReference>
<dbReference type="PRINTS" id="PR00315">
    <property type="entry name" value="ELONGATNFCT"/>
</dbReference>
<dbReference type="NCBIfam" id="TIGR00231">
    <property type="entry name" value="small_GTP"/>
    <property type="match status" value="1"/>
</dbReference>
<evidence type="ECO:0000256" key="13">
    <source>
        <dbReference type="HAMAP-Rule" id="MF_00118"/>
    </source>
</evidence>
<dbReference type="GO" id="GO:0003746">
    <property type="term" value="F:translation elongation factor activity"/>
    <property type="evidence" value="ECO:0007669"/>
    <property type="project" value="UniProtKB-UniRule"/>
</dbReference>
<dbReference type="InterPro" id="IPR004161">
    <property type="entry name" value="EFTu-like_2"/>
</dbReference>